<feature type="transmembrane region" description="Helical" evidence="1">
    <location>
        <begin position="121"/>
        <end position="139"/>
    </location>
</feature>
<keyword evidence="1" id="KW-1133">Transmembrane helix</keyword>
<name>A0A1V5SSZ6_9BACT</name>
<gene>
    <name evidence="2" type="ORF">BWY41_01250</name>
</gene>
<proteinExistence type="predicted"/>
<dbReference type="Proteomes" id="UP000485569">
    <property type="component" value="Unassembled WGS sequence"/>
</dbReference>
<comment type="caution">
    <text evidence="2">The sequence shown here is derived from an EMBL/GenBank/DDBJ whole genome shotgun (WGS) entry which is preliminary data.</text>
</comment>
<feature type="transmembrane region" description="Helical" evidence="1">
    <location>
        <begin position="82"/>
        <end position="101"/>
    </location>
</feature>
<feature type="transmembrane region" description="Helical" evidence="1">
    <location>
        <begin position="12"/>
        <end position="30"/>
    </location>
</feature>
<evidence type="ECO:0000313" key="2">
    <source>
        <dbReference type="EMBL" id="OQA57627.1"/>
    </source>
</evidence>
<organism evidence="2">
    <name type="scientific">Candidatus Atribacter allofermentans</name>
    <dbReference type="NCBI Taxonomy" id="1852833"/>
    <lineage>
        <taxon>Bacteria</taxon>
        <taxon>Pseudomonadati</taxon>
        <taxon>Atribacterota</taxon>
        <taxon>Atribacteria</taxon>
        <taxon>Atribacterales</taxon>
        <taxon>Atribacteraceae</taxon>
        <taxon>Atribacter</taxon>
    </lineage>
</organism>
<sequence length="233" mass="24659">MRITYLFHDIFDIVKSIIPVVSVLVFFQVVVLRQPLAHPKTFFSGIVLAIVGLFLFLKGVTMSLIPLGESVGQNIVTLDNKLLISIFAFVVGYGATLVEPALRTLVLEVEEVSVGAIPEKVLLHTIAIGFGLGVTLGIIKIVSNIPTVKIVIPLLLFALYLAYLAPEKMVGIAFDCASATTGPVNIPINVALALGLSRVVEGSDPLLNGFGIVGLSSLGTIIAVLMLGIITKA</sequence>
<keyword evidence="1" id="KW-0812">Transmembrane</keyword>
<dbReference type="AlphaFoldDB" id="A0A1V5SSZ6"/>
<protein>
    <recommendedName>
        <fullName evidence="3">DUF1538 domain-containing protein</fullName>
    </recommendedName>
</protein>
<dbReference type="InterPro" id="IPR011435">
    <property type="entry name" value="UmpAB"/>
</dbReference>
<feature type="transmembrane region" description="Helical" evidence="1">
    <location>
        <begin position="42"/>
        <end position="61"/>
    </location>
</feature>
<dbReference type="EMBL" id="MWBQ01000088">
    <property type="protein sequence ID" value="OQA57627.1"/>
    <property type="molecule type" value="Genomic_DNA"/>
</dbReference>
<dbReference type="Pfam" id="PF07556">
    <property type="entry name" value="DUF1538"/>
    <property type="match status" value="1"/>
</dbReference>
<keyword evidence="1" id="KW-0472">Membrane</keyword>
<evidence type="ECO:0000256" key="1">
    <source>
        <dbReference type="SAM" id="Phobius"/>
    </source>
</evidence>
<feature type="transmembrane region" description="Helical" evidence="1">
    <location>
        <begin position="206"/>
        <end position="230"/>
    </location>
</feature>
<feature type="transmembrane region" description="Helical" evidence="1">
    <location>
        <begin position="146"/>
        <end position="165"/>
    </location>
</feature>
<accession>A0A1V5SSZ6</accession>
<reference evidence="2" key="1">
    <citation type="submission" date="2017-02" db="EMBL/GenBank/DDBJ databases">
        <title>Delving into the versatile metabolic prowess of the omnipresent phylum Bacteroidetes.</title>
        <authorList>
            <person name="Nobu M.K."/>
            <person name="Mei R."/>
            <person name="Narihiro T."/>
            <person name="Kuroda K."/>
            <person name="Liu W.-T."/>
        </authorList>
    </citation>
    <scope>NUCLEOTIDE SEQUENCE</scope>
    <source>
        <strain evidence="2">ADurb.Bin276</strain>
    </source>
</reference>
<evidence type="ECO:0008006" key="3">
    <source>
        <dbReference type="Google" id="ProtNLM"/>
    </source>
</evidence>